<proteinExistence type="predicted"/>
<dbReference type="SUPFAM" id="SSF52540">
    <property type="entry name" value="P-loop containing nucleoside triphosphate hydrolases"/>
    <property type="match status" value="1"/>
</dbReference>
<dbReference type="OrthoDB" id="7596739at2"/>
<name>A0A239DET6_9RHOB</name>
<evidence type="ECO:0000313" key="2">
    <source>
        <dbReference type="Proteomes" id="UP000198440"/>
    </source>
</evidence>
<dbReference type="InterPro" id="IPR027417">
    <property type="entry name" value="P-loop_NTPase"/>
</dbReference>
<organism evidence="1 2">
    <name type="scientific">Antarctobacter heliothermus</name>
    <dbReference type="NCBI Taxonomy" id="74033"/>
    <lineage>
        <taxon>Bacteria</taxon>
        <taxon>Pseudomonadati</taxon>
        <taxon>Pseudomonadota</taxon>
        <taxon>Alphaproteobacteria</taxon>
        <taxon>Rhodobacterales</taxon>
        <taxon>Roseobacteraceae</taxon>
        <taxon>Antarctobacter</taxon>
    </lineage>
</organism>
<protein>
    <recommendedName>
        <fullName evidence="3">Sulfotransferase family protein</fullName>
    </recommendedName>
</protein>
<gene>
    <name evidence="1" type="ORF">SAMN04488078_101095</name>
</gene>
<dbReference type="RefSeq" id="WP_089277254.1">
    <property type="nucleotide sequence ID" value="NZ_FZON01000010.1"/>
</dbReference>
<evidence type="ECO:0008006" key="3">
    <source>
        <dbReference type="Google" id="ProtNLM"/>
    </source>
</evidence>
<evidence type="ECO:0000313" key="1">
    <source>
        <dbReference type="EMBL" id="SNS31006.1"/>
    </source>
</evidence>
<sequence length="355" mass="38997">MKAVRLVLHIGHGKTGSTSIQRALRASGPLLADRQVLFPDPGRHDNHQLLFPFLTGSLPDDPVQMSSLAPTPEAAHAQAAQLWNDLRSRIANERPQTVVLSCENQFRPFPPEAMARLRETCAQIADETQVIAYLRSPSPFFLSNVQQDVKKRPEFRRISASRIRDALGPFVSDGPGPITARLFSREALLNGDVVTDFMAQALPEIDAGALTRGPAEENSSVSAEAMALLQQIFRGTRPVPARFRDNLKAFRKIVVATDAKVPGAARPRLFDQVRAVTEARVTDLDWTRDILGVAFPDLGPASMPQEDAEAAFQRLRDVGDICAVDAARQESLWQASVAEATDGRMSRLLRRIGLN</sequence>
<reference evidence="1 2" key="1">
    <citation type="submission" date="2017-06" db="EMBL/GenBank/DDBJ databases">
        <authorList>
            <person name="Kim H.J."/>
            <person name="Triplett B.A."/>
        </authorList>
    </citation>
    <scope>NUCLEOTIDE SEQUENCE [LARGE SCALE GENOMIC DNA]</scope>
    <source>
        <strain evidence="1 2">DSM 11445</strain>
    </source>
</reference>
<accession>A0A239DET6</accession>
<dbReference type="EMBL" id="FZON01000010">
    <property type="protein sequence ID" value="SNS31006.1"/>
    <property type="molecule type" value="Genomic_DNA"/>
</dbReference>
<dbReference type="Proteomes" id="UP000198440">
    <property type="component" value="Unassembled WGS sequence"/>
</dbReference>
<dbReference type="AlphaFoldDB" id="A0A239DET6"/>